<dbReference type="InterPro" id="IPR036388">
    <property type="entry name" value="WH-like_DNA-bd_sf"/>
</dbReference>
<dbReference type="SMART" id="SM00419">
    <property type="entry name" value="HTH_CRP"/>
    <property type="match status" value="1"/>
</dbReference>
<evidence type="ECO:0000313" key="5">
    <source>
        <dbReference type="EMBL" id="PCE40680.1"/>
    </source>
</evidence>
<dbReference type="RefSeq" id="WP_066964109.1">
    <property type="nucleotide sequence ID" value="NZ_CP023449.1"/>
</dbReference>
<dbReference type="OrthoDB" id="667966at2"/>
<dbReference type="InterPro" id="IPR000595">
    <property type="entry name" value="cNMP-bd_dom"/>
</dbReference>
<dbReference type="AlphaFoldDB" id="A0A2A4FSI9"/>
<name>A0A2A4FSI9_9SPHN</name>
<keyword evidence="3" id="KW-0804">Transcription</keyword>
<evidence type="ECO:0000259" key="4">
    <source>
        <dbReference type="PROSITE" id="PS51063"/>
    </source>
</evidence>
<dbReference type="PROSITE" id="PS51063">
    <property type="entry name" value="HTH_CRP_2"/>
    <property type="match status" value="1"/>
</dbReference>
<dbReference type="Pfam" id="PF13545">
    <property type="entry name" value="HTH_Crp_2"/>
    <property type="match status" value="1"/>
</dbReference>
<evidence type="ECO:0000256" key="2">
    <source>
        <dbReference type="ARBA" id="ARBA00023125"/>
    </source>
</evidence>
<dbReference type="InterPro" id="IPR050397">
    <property type="entry name" value="Env_Response_Regulators"/>
</dbReference>
<dbReference type="InterPro" id="IPR018490">
    <property type="entry name" value="cNMP-bd_dom_sf"/>
</dbReference>
<protein>
    <submittedName>
        <fullName evidence="5">Crp/Fnr family transcriptional regulator</fullName>
    </submittedName>
</protein>
<keyword evidence="6" id="KW-1185">Reference proteome</keyword>
<dbReference type="InterPro" id="IPR014710">
    <property type="entry name" value="RmlC-like_jellyroll"/>
</dbReference>
<dbReference type="Pfam" id="PF00027">
    <property type="entry name" value="cNMP_binding"/>
    <property type="match status" value="1"/>
</dbReference>
<dbReference type="Gene3D" id="1.10.10.10">
    <property type="entry name" value="Winged helix-like DNA-binding domain superfamily/Winged helix DNA-binding domain"/>
    <property type="match status" value="1"/>
</dbReference>
<accession>A0A2A4FSI9</accession>
<evidence type="ECO:0000313" key="6">
    <source>
        <dbReference type="Proteomes" id="UP000218934"/>
    </source>
</evidence>
<proteinExistence type="predicted"/>
<organism evidence="5 6">
    <name type="scientific">Rhizorhabdus dicambivorans</name>
    <dbReference type="NCBI Taxonomy" id="1850238"/>
    <lineage>
        <taxon>Bacteria</taxon>
        <taxon>Pseudomonadati</taxon>
        <taxon>Pseudomonadota</taxon>
        <taxon>Alphaproteobacteria</taxon>
        <taxon>Sphingomonadales</taxon>
        <taxon>Sphingomonadaceae</taxon>
        <taxon>Rhizorhabdus</taxon>
    </lineage>
</organism>
<gene>
    <name evidence="5" type="ORF">COO09_18990</name>
</gene>
<dbReference type="KEGG" id="rdi:CMV14_05090"/>
<dbReference type="SUPFAM" id="SSF51206">
    <property type="entry name" value="cAMP-binding domain-like"/>
    <property type="match status" value="1"/>
</dbReference>
<dbReference type="EMBL" id="NWUF01000024">
    <property type="protein sequence ID" value="PCE40680.1"/>
    <property type="molecule type" value="Genomic_DNA"/>
</dbReference>
<dbReference type="CDD" id="cd00092">
    <property type="entry name" value="HTH_CRP"/>
    <property type="match status" value="1"/>
</dbReference>
<dbReference type="GO" id="GO:0003677">
    <property type="term" value="F:DNA binding"/>
    <property type="evidence" value="ECO:0007669"/>
    <property type="project" value="UniProtKB-KW"/>
</dbReference>
<dbReference type="GO" id="GO:0005829">
    <property type="term" value="C:cytosol"/>
    <property type="evidence" value="ECO:0007669"/>
    <property type="project" value="TreeGrafter"/>
</dbReference>
<dbReference type="InterPro" id="IPR036390">
    <property type="entry name" value="WH_DNA-bd_sf"/>
</dbReference>
<dbReference type="PANTHER" id="PTHR24567:SF75">
    <property type="entry name" value="FUMARATE AND NITRATE REDUCTION REGULATORY PROTEIN"/>
    <property type="match status" value="1"/>
</dbReference>
<dbReference type="PANTHER" id="PTHR24567">
    <property type="entry name" value="CRP FAMILY TRANSCRIPTIONAL REGULATORY PROTEIN"/>
    <property type="match status" value="1"/>
</dbReference>
<evidence type="ECO:0000256" key="3">
    <source>
        <dbReference type="ARBA" id="ARBA00023163"/>
    </source>
</evidence>
<dbReference type="InterPro" id="IPR018335">
    <property type="entry name" value="Tscrpt_reg_HTH_Crp-type_CS"/>
</dbReference>
<dbReference type="GO" id="GO:0003700">
    <property type="term" value="F:DNA-binding transcription factor activity"/>
    <property type="evidence" value="ECO:0007669"/>
    <property type="project" value="InterPro"/>
</dbReference>
<dbReference type="Proteomes" id="UP000218934">
    <property type="component" value="Unassembled WGS sequence"/>
</dbReference>
<dbReference type="SMART" id="SM00100">
    <property type="entry name" value="cNMP"/>
    <property type="match status" value="1"/>
</dbReference>
<dbReference type="PROSITE" id="PS00042">
    <property type="entry name" value="HTH_CRP_1"/>
    <property type="match status" value="1"/>
</dbReference>
<feature type="domain" description="HTH crp-type" evidence="4">
    <location>
        <begin position="159"/>
        <end position="231"/>
    </location>
</feature>
<keyword evidence="2" id="KW-0238">DNA-binding</keyword>
<dbReference type="InterPro" id="IPR012318">
    <property type="entry name" value="HTH_CRP"/>
</dbReference>
<keyword evidence="1" id="KW-0805">Transcription regulation</keyword>
<dbReference type="SUPFAM" id="SSF46785">
    <property type="entry name" value="Winged helix' DNA-binding domain"/>
    <property type="match status" value="1"/>
</dbReference>
<dbReference type="Gene3D" id="2.60.120.10">
    <property type="entry name" value="Jelly Rolls"/>
    <property type="match status" value="1"/>
</dbReference>
<dbReference type="CDD" id="cd00038">
    <property type="entry name" value="CAP_ED"/>
    <property type="match status" value="1"/>
</dbReference>
<comment type="caution">
    <text evidence="5">The sequence shown here is derived from an EMBL/GenBank/DDBJ whole genome shotgun (WGS) entry which is preliminary data.</text>
</comment>
<sequence>MLQLATSRPSVAPDAGRCADCEVRASAICGSLDAIGLEELGRMGRKVHLRPGQTLLWEGDESVLVGNVLEGMLKLSTVTGDGREQIVGIVFPSDFIGRPFGKDSHHSVTALTEARVCVFRRGAFDGFADSHAGIEAALLRRTLDELDRARRWMLLLGRMSATERVASLLLEMIDRLGGAPGKPLSLPLSRQQMADLLGLAIETVSRTMTRFEREGLITLPGGRRLVLRDRAGLERIATG</sequence>
<dbReference type="PRINTS" id="PR00034">
    <property type="entry name" value="HTHCRP"/>
</dbReference>
<reference evidence="5 6" key="1">
    <citation type="submission" date="2017-09" db="EMBL/GenBank/DDBJ databases">
        <title>The Catabolism of 3,6-Dichlorosalicylic acid is Initiated by the Cytochrome P450 Monooxygenase DsmABC in Rhizorhabdus dicambivorans Ndbn-20.</title>
        <authorList>
            <person name="Na L."/>
        </authorList>
    </citation>
    <scope>NUCLEOTIDE SEQUENCE [LARGE SCALE GENOMIC DNA]</scope>
    <source>
        <strain evidence="5 6">Ndbn-20m</strain>
    </source>
</reference>
<evidence type="ECO:0000256" key="1">
    <source>
        <dbReference type="ARBA" id="ARBA00023015"/>
    </source>
</evidence>